<protein>
    <recommendedName>
        <fullName evidence="2">UBC core domain-containing protein</fullName>
    </recommendedName>
</protein>
<dbReference type="SMART" id="SM00212">
    <property type="entry name" value="UBCc"/>
    <property type="match status" value="1"/>
</dbReference>
<dbReference type="HOGENOM" id="CLU_889760_0_0_1"/>
<dbReference type="Gene3D" id="3.10.110.10">
    <property type="entry name" value="Ubiquitin Conjugating Enzyme"/>
    <property type="match status" value="1"/>
</dbReference>
<dbReference type="GeneID" id="17256068"/>
<dbReference type="KEGG" id="ehx:EMIHUDRAFT_471004"/>
<dbReference type="InterPro" id="IPR050113">
    <property type="entry name" value="Ub_conjugating_enzyme"/>
</dbReference>
<reference evidence="4" key="1">
    <citation type="journal article" date="2013" name="Nature">
        <title>Pan genome of the phytoplankton Emiliania underpins its global distribution.</title>
        <authorList>
            <person name="Read B.A."/>
            <person name="Kegel J."/>
            <person name="Klute M.J."/>
            <person name="Kuo A."/>
            <person name="Lefebvre S.C."/>
            <person name="Maumus F."/>
            <person name="Mayer C."/>
            <person name="Miller J."/>
            <person name="Monier A."/>
            <person name="Salamov A."/>
            <person name="Young J."/>
            <person name="Aguilar M."/>
            <person name="Claverie J.M."/>
            <person name="Frickenhaus S."/>
            <person name="Gonzalez K."/>
            <person name="Herman E.K."/>
            <person name="Lin Y.C."/>
            <person name="Napier J."/>
            <person name="Ogata H."/>
            <person name="Sarno A.F."/>
            <person name="Shmutz J."/>
            <person name="Schroeder D."/>
            <person name="de Vargas C."/>
            <person name="Verret F."/>
            <person name="von Dassow P."/>
            <person name="Valentin K."/>
            <person name="Van de Peer Y."/>
            <person name="Wheeler G."/>
            <person name="Dacks J.B."/>
            <person name="Delwiche C.F."/>
            <person name="Dyhrman S.T."/>
            <person name="Glockner G."/>
            <person name="John U."/>
            <person name="Richards T."/>
            <person name="Worden A.Z."/>
            <person name="Zhang X."/>
            <person name="Grigoriev I.V."/>
            <person name="Allen A.E."/>
            <person name="Bidle K."/>
            <person name="Borodovsky M."/>
            <person name="Bowler C."/>
            <person name="Brownlee C."/>
            <person name="Cock J.M."/>
            <person name="Elias M."/>
            <person name="Gladyshev V.N."/>
            <person name="Groth M."/>
            <person name="Guda C."/>
            <person name="Hadaegh A."/>
            <person name="Iglesias-Rodriguez M.D."/>
            <person name="Jenkins J."/>
            <person name="Jones B.M."/>
            <person name="Lawson T."/>
            <person name="Leese F."/>
            <person name="Lindquist E."/>
            <person name="Lobanov A."/>
            <person name="Lomsadze A."/>
            <person name="Malik S.B."/>
            <person name="Marsh M.E."/>
            <person name="Mackinder L."/>
            <person name="Mock T."/>
            <person name="Mueller-Roeber B."/>
            <person name="Pagarete A."/>
            <person name="Parker M."/>
            <person name="Probert I."/>
            <person name="Quesneville H."/>
            <person name="Raines C."/>
            <person name="Rensing S.A."/>
            <person name="Riano-Pachon D.M."/>
            <person name="Richier S."/>
            <person name="Rokitta S."/>
            <person name="Shiraiwa Y."/>
            <person name="Soanes D.M."/>
            <person name="van der Giezen M."/>
            <person name="Wahlund T.M."/>
            <person name="Williams B."/>
            <person name="Wilson W."/>
            <person name="Wolfe G."/>
            <person name="Wurch L.L."/>
        </authorList>
    </citation>
    <scope>NUCLEOTIDE SEQUENCE</scope>
</reference>
<dbReference type="InterPro" id="IPR000608">
    <property type="entry name" value="UBC"/>
</dbReference>
<dbReference type="CDD" id="cd23798">
    <property type="entry name" value="UBCc_UBE2I"/>
    <property type="match status" value="1"/>
</dbReference>
<evidence type="ECO:0000259" key="2">
    <source>
        <dbReference type="PROSITE" id="PS50127"/>
    </source>
</evidence>
<reference evidence="3" key="2">
    <citation type="submission" date="2024-10" db="UniProtKB">
        <authorList>
            <consortium name="EnsemblProtists"/>
        </authorList>
    </citation>
    <scope>IDENTIFICATION</scope>
</reference>
<dbReference type="PaxDb" id="2903-EOD09917"/>
<sequence length="313" mass="33402">MSGLANSRLKEERRNFRKSRPFGFVAKPATLPDGSQDLMRWECVVPGKEGTLFEGGVFAMTMVFDSDYPQSPPKCSFDLIDGKPLCHPNVYPSGKICLSIINPQGSDGGTWTPSTQIKVILLAIQTLLDEKEVNPLSPAQTDAYQLFTKDRVAWRKRVREQLADSVVATDAAAEAGGAAEGVRPVATTFRTMIAAAKGGASGMSSLLGLLGSAAFALVAVYLASLVTVCHGPCGNKKDDVLYEMRSAACCSPSVQDCGNFLPGQGSTWLHGICKPTAPDFCNRLKPKSFFNGCSAAGAFQDAVDDAVDNFFGR</sequence>
<feature type="domain" description="UBC core" evidence="2">
    <location>
        <begin position="4"/>
        <end position="167"/>
    </location>
</feature>
<dbReference type="RefSeq" id="XP_005762346.1">
    <property type="nucleotide sequence ID" value="XM_005762289.1"/>
</dbReference>
<accession>A0A0D3IF82</accession>
<dbReference type="Pfam" id="PF00179">
    <property type="entry name" value="UQ_con"/>
    <property type="match status" value="1"/>
</dbReference>
<dbReference type="EnsemblProtists" id="EOD09917">
    <property type="protein sequence ID" value="EOD09917"/>
    <property type="gene ID" value="EMIHUDRAFT_471004"/>
</dbReference>
<keyword evidence="1" id="KW-1133">Transmembrane helix</keyword>
<dbReference type="InterPro" id="IPR016135">
    <property type="entry name" value="UBQ-conjugating_enzyme/RWD"/>
</dbReference>
<feature type="transmembrane region" description="Helical" evidence="1">
    <location>
        <begin position="206"/>
        <end position="228"/>
    </location>
</feature>
<dbReference type="Proteomes" id="UP000013827">
    <property type="component" value="Unassembled WGS sequence"/>
</dbReference>
<proteinExistence type="predicted"/>
<keyword evidence="1" id="KW-0472">Membrane</keyword>
<keyword evidence="1" id="KW-0812">Transmembrane</keyword>
<dbReference type="SUPFAM" id="SSF54495">
    <property type="entry name" value="UBC-like"/>
    <property type="match status" value="1"/>
</dbReference>
<organism evidence="3 4">
    <name type="scientific">Emiliania huxleyi (strain CCMP1516)</name>
    <dbReference type="NCBI Taxonomy" id="280463"/>
    <lineage>
        <taxon>Eukaryota</taxon>
        <taxon>Haptista</taxon>
        <taxon>Haptophyta</taxon>
        <taxon>Prymnesiophyceae</taxon>
        <taxon>Isochrysidales</taxon>
        <taxon>Noelaerhabdaceae</taxon>
        <taxon>Emiliania</taxon>
    </lineage>
</organism>
<evidence type="ECO:0000256" key="1">
    <source>
        <dbReference type="SAM" id="Phobius"/>
    </source>
</evidence>
<dbReference type="PANTHER" id="PTHR24067">
    <property type="entry name" value="UBIQUITIN-CONJUGATING ENZYME E2"/>
    <property type="match status" value="1"/>
</dbReference>
<dbReference type="eggNOG" id="KOG0424">
    <property type="taxonomic scope" value="Eukaryota"/>
</dbReference>
<dbReference type="AlphaFoldDB" id="A0A0D3IF82"/>
<evidence type="ECO:0000313" key="3">
    <source>
        <dbReference type="EnsemblProtists" id="EOD09917"/>
    </source>
</evidence>
<dbReference type="STRING" id="2903.R1BKD3"/>
<keyword evidence="4" id="KW-1185">Reference proteome</keyword>
<evidence type="ECO:0000313" key="4">
    <source>
        <dbReference type="Proteomes" id="UP000013827"/>
    </source>
</evidence>
<name>A0A0D3IF82_EMIH1</name>
<dbReference type="PROSITE" id="PS50127">
    <property type="entry name" value="UBC_2"/>
    <property type="match status" value="1"/>
</dbReference>